<proteinExistence type="predicted"/>
<organism evidence="1 2">
    <name type="scientific">Entomortierella chlamydospora</name>
    <dbReference type="NCBI Taxonomy" id="101097"/>
    <lineage>
        <taxon>Eukaryota</taxon>
        <taxon>Fungi</taxon>
        <taxon>Fungi incertae sedis</taxon>
        <taxon>Mucoromycota</taxon>
        <taxon>Mortierellomycotina</taxon>
        <taxon>Mortierellomycetes</taxon>
        <taxon>Mortierellales</taxon>
        <taxon>Mortierellaceae</taxon>
        <taxon>Entomortierella</taxon>
    </lineage>
</organism>
<evidence type="ECO:0000313" key="1">
    <source>
        <dbReference type="EMBL" id="KAG0020285.1"/>
    </source>
</evidence>
<keyword evidence="2" id="KW-1185">Reference proteome</keyword>
<dbReference type="AlphaFoldDB" id="A0A9P6N1E7"/>
<sequence length="71" mass="7697">PISSTGIQVHARTPDFPQKGWSIEEGLLDQDHCYAVAAQTNIAGDGQMMDGSGIKRLNWAELLKDAAPYPN</sequence>
<gene>
    <name evidence="1" type="ORF">BGZ80_004447</name>
</gene>
<evidence type="ECO:0000313" key="2">
    <source>
        <dbReference type="Proteomes" id="UP000703661"/>
    </source>
</evidence>
<comment type="caution">
    <text evidence="1">The sequence shown here is derived from an EMBL/GenBank/DDBJ whole genome shotgun (WGS) entry which is preliminary data.</text>
</comment>
<dbReference type="Proteomes" id="UP000703661">
    <property type="component" value="Unassembled WGS sequence"/>
</dbReference>
<dbReference type="OrthoDB" id="26719at2759"/>
<dbReference type="EMBL" id="JAAAID010000227">
    <property type="protein sequence ID" value="KAG0020285.1"/>
    <property type="molecule type" value="Genomic_DNA"/>
</dbReference>
<name>A0A9P6N1E7_9FUNG</name>
<accession>A0A9P6N1E7</accession>
<feature type="non-terminal residue" evidence="1">
    <location>
        <position position="1"/>
    </location>
</feature>
<protein>
    <submittedName>
        <fullName evidence="1">Uncharacterized protein</fullName>
    </submittedName>
</protein>
<reference evidence="1" key="1">
    <citation type="journal article" date="2020" name="Fungal Divers.">
        <title>Resolving the Mortierellaceae phylogeny through synthesis of multi-gene phylogenetics and phylogenomics.</title>
        <authorList>
            <person name="Vandepol N."/>
            <person name="Liber J."/>
            <person name="Desiro A."/>
            <person name="Na H."/>
            <person name="Kennedy M."/>
            <person name="Barry K."/>
            <person name="Grigoriev I.V."/>
            <person name="Miller A.N."/>
            <person name="O'Donnell K."/>
            <person name="Stajich J.E."/>
            <person name="Bonito G."/>
        </authorList>
    </citation>
    <scope>NUCLEOTIDE SEQUENCE</scope>
    <source>
        <strain evidence="1">NRRL 2769</strain>
    </source>
</reference>